<dbReference type="EMBL" id="VSSQ01051358">
    <property type="protein sequence ID" value="MPN05452.1"/>
    <property type="molecule type" value="Genomic_DNA"/>
</dbReference>
<gene>
    <name evidence="1" type="ORF">SDC9_152702</name>
</gene>
<protein>
    <submittedName>
        <fullName evidence="1">Uncharacterized protein</fullName>
    </submittedName>
</protein>
<proteinExistence type="predicted"/>
<evidence type="ECO:0000313" key="1">
    <source>
        <dbReference type="EMBL" id="MPN05452.1"/>
    </source>
</evidence>
<name>A0A645EW46_9ZZZZ</name>
<organism evidence="1">
    <name type="scientific">bioreactor metagenome</name>
    <dbReference type="NCBI Taxonomy" id="1076179"/>
    <lineage>
        <taxon>unclassified sequences</taxon>
        <taxon>metagenomes</taxon>
        <taxon>ecological metagenomes</taxon>
    </lineage>
</organism>
<comment type="caution">
    <text evidence="1">The sequence shown here is derived from an EMBL/GenBank/DDBJ whole genome shotgun (WGS) entry which is preliminary data.</text>
</comment>
<accession>A0A645EW46</accession>
<dbReference type="AlphaFoldDB" id="A0A645EW46"/>
<sequence length="201" mass="21372">MPPRQIDVEHTAGHKPLIAQLDKIPALSLIGVKRHCHRSRRRCRSQQAGAGIILVQVLDTPVDAVVGSDPGITVIRVVALVDAVQVRSGTVAVVTEQTAVTMLDADPVGADVPAILDARTSDGCLALTVGGTPPGTRDTPTRTAPQCRLAGDHIHHATACVRTVQRGHRTTHDLDALHIFHRKQVQVAAAVLARPPLPVHQ</sequence>
<reference evidence="1" key="1">
    <citation type="submission" date="2019-08" db="EMBL/GenBank/DDBJ databases">
        <authorList>
            <person name="Kucharzyk K."/>
            <person name="Murdoch R.W."/>
            <person name="Higgins S."/>
            <person name="Loffler F."/>
        </authorList>
    </citation>
    <scope>NUCLEOTIDE SEQUENCE</scope>
</reference>